<evidence type="ECO:0000259" key="4">
    <source>
        <dbReference type="PROSITE" id="PS51206"/>
    </source>
</evidence>
<name>A0A831UFU0_GEOME</name>
<evidence type="ECO:0000256" key="1">
    <source>
        <dbReference type="ARBA" id="ARBA00022741"/>
    </source>
</evidence>
<organism evidence="5">
    <name type="scientific">Geobacter metallireducens</name>
    <dbReference type="NCBI Taxonomy" id="28232"/>
    <lineage>
        <taxon>Bacteria</taxon>
        <taxon>Pseudomonadati</taxon>
        <taxon>Thermodesulfobacteriota</taxon>
        <taxon>Desulfuromonadia</taxon>
        <taxon>Geobacterales</taxon>
        <taxon>Geobacteraceae</taxon>
        <taxon>Geobacter</taxon>
    </lineage>
</organism>
<dbReference type="PANTHER" id="PTHR35372:SF2">
    <property type="entry name" value="SF3 HELICASE DOMAIN-CONTAINING PROTEIN"/>
    <property type="match status" value="1"/>
</dbReference>
<dbReference type="GO" id="GO:0016787">
    <property type="term" value="F:hydrolase activity"/>
    <property type="evidence" value="ECO:0007669"/>
    <property type="project" value="UniProtKB-KW"/>
</dbReference>
<dbReference type="EMBL" id="DSOV01000016">
    <property type="protein sequence ID" value="HEN41644.1"/>
    <property type="molecule type" value="Genomic_DNA"/>
</dbReference>
<comment type="caution">
    <text evidence="5">The sequence shown here is derived from an EMBL/GenBank/DDBJ whole genome shotgun (WGS) entry which is preliminary data.</text>
</comment>
<dbReference type="Pfam" id="PF08706">
    <property type="entry name" value="D5_N"/>
    <property type="match status" value="1"/>
</dbReference>
<dbReference type="InterPro" id="IPR014818">
    <property type="entry name" value="Phage/plasmid_primase_P4_C"/>
</dbReference>
<dbReference type="SMART" id="SM00885">
    <property type="entry name" value="D5_N"/>
    <property type="match status" value="1"/>
</dbReference>
<dbReference type="InterPro" id="IPR014015">
    <property type="entry name" value="Helicase_SF3_DNA-vir"/>
</dbReference>
<keyword evidence="1" id="KW-0547">Nucleotide-binding</keyword>
<sequence length="534" mass="60134">MSDPLDDKIVDIRAAVEARKKAEEALLAEKAKPETPVITPRLVKQCLLANELGDGTLYAALHRGKFLFNKTTGQWLMWQGHHWAVDVMEQAFAGVEDVALQYLEAGHLLKDDIDTARTADKYDEAKQLSELQASYYKRVKKLRSIAGAGNCLLYSHRVKDPLAIKGDEIDTNPWLLACRNGVVDLRTGKMRPGRPEDYLLRAVPHEWRGIDCPAPVWDAALRDIFEGPHADEIIAFLRRAAGYSITGLNIERLFLLLYGEHGQNGKGTIVETLQYILGPLAAPVASEMLLDQGRTKSSSGPTPDIMALKGLRIAFASETNEGERFSTSKVKWFTGGDTLTGRNPHDKHPTSFTPSHVLWLLTNYLPRASADDRPFWTRMKVVNFNWSFVEEPREPYEKKRDGDLLRKLSAEASGILAWLVRGCLEWQRDGLSPPAIVKQYTSDYQRNEDNVGQFIDECCVIDDRDEIPVKSRDAAGATALYKAFRAWYENNIGNKPVSQKKFGDIMGKKGFLKDKDNFGLIQYFGIRLKSQYET</sequence>
<gene>
    <name evidence="5" type="ORF">ENQ87_04580</name>
</gene>
<evidence type="ECO:0000256" key="3">
    <source>
        <dbReference type="ARBA" id="ARBA00022840"/>
    </source>
</evidence>
<evidence type="ECO:0000313" key="5">
    <source>
        <dbReference type="EMBL" id="HEN41644.1"/>
    </source>
</evidence>
<dbReference type="InterPro" id="IPR051620">
    <property type="entry name" value="ORF904-like_C"/>
</dbReference>
<dbReference type="GO" id="GO:0005524">
    <property type="term" value="F:ATP binding"/>
    <property type="evidence" value="ECO:0007669"/>
    <property type="project" value="UniProtKB-KW"/>
</dbReference>
<feature type="domain" description="SF3 helicase" evidence="4">
    <location>
        <begin position="232"/>
        <end position="397"/>
    </location>
</feature>
<accession>A0A831UFU0</accession>
<dbReference type="InterPro" id="IPR027417">
    <property type="entry name" value="P-loop_NTPase"/>
</dbReference>
<dbReference type="PROSITE" id="PS51206">
    <property type="entry name" value="SF3_HELICASE_1"/>
    <property type="match status" value="1"/>
</dbReference>
<proteinExistence type="predicted"/>
<evidence type="ECO:0000256" key="2">
    <source>
        <dbReference type="ARBA" id="ARBA00022801"/>
    </source>
</evidence>
<reference evidence="5" key="1">
    <citation type="journal article" date="2020" name="mSystems">
        <title>Genome- and Community-Level Interaction Insights into Carbon Utilization and Element Cycling Functions of Hydrothermarchaeota in Hydrothermal Sediment.</title>
        <authorList>
            <person name="Zhou Z."/>
            <person name="Liu Y."/>
            <person name="Xu W."/>
            <person name="Pan J."/>
            <person name="Luo Z.H."/>
            <person name="Li M."/>
        </authorList>
    </citation>
    <scope>NUCLEOTIDE SEQUENCE [LARGE SCALE GENOMIC DNA]</scope>
    <source>
        <strain evidence="5">SpSt-349</strain>
    </source>
</reference>
<keyword evidence="3" id="KW-0067">ATP-binding</keyword>
<protein>
    <submittedName>
        <fullName evidence="5">DNA primase</fullName>
    </submittedName>
</protein>
<dbReference type="InterPro" id="IPR006500">
    <property type="entry name" value="Helicase_put_C_phage/plasmid"/>
</dbReference>
<dbReference type="Gene3D" id="3.40.50.300">
    <property type="entry name" value="P-loop containing nucleotide triphosphate hydrolases"/>
    <property type="match status" value="1"/>
</dbReference>
<dbReference type="NCBIfam" id="TIGR01613">
    <property type="entry name" value="primase_Cterm"/>
    <property type="match status" value="1"/>
</dbReference>
<dbReference type="AlphaFoldDB" id="A0A831UFU0"/>
<keyword evidence="2" id="KW-0378">Hydrolase</keyword>
<dbReference type="PANTHER" id="PTHR35372">
    <property type="entry name" value="ATP BINDING PROTEIN-RELATED"/>
    <property type="match status" value="1"/>
</dbReference>